<feature type="coiled-coil region" evidence="4">
    <location>
        <begin position="16"/>
        <end position="78"/>
    </location>
</feature>
<dbReference type="InterPro" id="IPR036890">
    <property type="entry name" value="HATPase_C_sf"/>
</dbReference>
<accession>A0A4R5VF21</accession>
<evidence type="ECO:0000256" key="1">
    <source>
        <dbReference type="ARBA" id="ARBA00000085"/>
    </source>
</evidence>
<comment type="catalytic activity">
    <reaction evidence="1">
        <text>ATP + protein L-histidine = ADP + protein N-phospho-L-histidine.</text>
        <dbReference type="EC" id="2.7.13.3"/>
    </reaction>
</comment>
<evidence type="ECO:0000313" key="6">
    <source>
        <dbReference type="EMBL" id="TDK50926.1"/>
    </source>
</evidence>
<evidence type="ECO:0000256" key="2">
    <source>
        <dbReference type="ARBA" id="ARBA00012438"/>
    </source>
</evidence>
<dbReference type="EMBL" id="SMUW01000015">
    <property type="protein sequence ID" value="TDK50926.1"/>
    <property type="molecule type" value="Genomic_DNA"/>
</dbReference>
<feature type="domain" description="Histidine kinase" evidence="5">
    <location>
        <begin position="293"/>
        <end position="542"/>
    </location>
</feature>
<evidence type="ECO:0000259" key="5">
    <source>
        <dbReference type="PROSITE" id="PS50109"/>
    </source>
</evidence>
<dbReference type="SMART" id="SM00388">
    <property type="entry name" value="HisKA"/>
    <property type="match status" value="1"/>
</dbReference>
<dbReference type="InterPro" id="IPR036097">
    <property type="entry name" value="HisK_dim/P_sf"/>
</dbReference>
<keyword evidence="7" id="KW-1185">Reference proteome</keyword>
<dbReference type="SUPFAM" id="SSF47384">
    <property type="entry name" value="Homodimeric domain of signal transducing histidine kinase"/>
    <property type="match status" value="1"/>
</dbReference>
<dbReference type="InterPro" id="IPR005467">
    <property type="entry name" value="His_kinase_dom"/>
</dbReference>
<dbReference type="GO" id="GO:0000155">
    <property type="term" value="F:phosphorelay sensor kinase activity"/>
    <property type="evidence" value="ECO:0007669"/>
    <property type="project" value="InterPro"/>
</dbReference>
<dbReference type="Gene3D" id="1.10.287.130">
    <property type="match status" value="1"/>
</dbReference>
<reference evidence="6 7" key="1">
    <citation type="submission" date="2019-03" db="EMBL/GenBank/DDBJ databases">
        <title>Algoriphagus aquimaris sp. nov., isolated form marine sediment in Pohang, Korea.</title>
        <authorList>
            <person name="Kim J."/>
            <person name="Yoon S.-H."/>
            <person name="Lee S.-S."/>
        </authorList>
    </citation>
    <scope>NUCLEOTIDE SEQUENCE [LARGE SCALE GENOMIC DNA]</scope>
    <source>
        <strain evidence="6 7">F21</strain>
    </source>
</reference>
<dbReference type="PANTHER" id="PTHR43065">
    <property type="entry name" value="SENSOR HISTIDINE KINASE"/>
    <property type="match status" value="1"/>
</dbReference>
<gene>
    <name evidence="6" type="ORF">E1898_00370</name>
</gene>
<dbReference type="InterPro" id="IPR003594">
    <property type="entry name" value="HATPase_dom"/>
</dbReference>
<comment type="caution">
    <text evidence="6">The sequence shown here is derived from an EMBL/GenBank/DDBJ whole genome shotgun (WGS) entry which is preliminary data.</text>
</comment>
<protein>
    <recommendedName>
        <fullName evidence="2">histidine kinase</fullName>
        <ecNumber evidence="2">2.7.13.3</ecNumber>
    </recommendedName>
</protein>
<dbReference type="RefSeq" id="WP_133389399.1">
    <property type="nucleotide sequence ID" value="NZ_SMUW01000015.1"/>
</dbReference>
<sequence>MNKNIQTILDLITKSEKLTEEEKEQLSRSAKGIERDLSIVEFKLDRSEKMRRTTSILLEETIEELDKKRQAVEELALISSRQASLERIRAEIASMRKAEDLEEISPLIWQELSKLQVPYIRCGIFIVEEENDLMHVFLNTQNQQSIAALHIPFEATKLTQTVHFYWKKQNRHLEKWSENDFRNWVESLSKKGFISSQEEYVGGSIPEQLILQFFPFKQGMLYIGNSEPLTTENEELCQTLAGNFSVAYDRYEDFTKLEIAKKNVEIALKDLRTTQDQLVQQEKLASLGQLTAGIAHEIKNPLNFVNNFSDLSIEMVAEVLEEVSEAKVYSSSPQLKERFEEMTDLLHTIEINLKKIHEHGTRANDIVTSMLQHSRGGSGETKEVDLNELLAEFSNLAYHGMRAGKDPINLDLNLDLAPNLPMVSLIKEDFSRVIINLCTNAFDALRVKAQKQISDYKPSLTIRTRSEDKAVYLEIEDNGPGIPEEILDKILQPFFTTKKGTEGTGLGLSISHDIIKAHRGQLDIETLEGKGTKFIISLPINLSANQLHMT</sequence>
<dbReference type="PANTHER" id="PTHR43065:SF42">
    <property type="entry name" value="TWO-COMPONENT SENSOR PPRA"/>
    <property type="match status" value="1"/>
</dbReference>
<dbReference type="EC" id="2.7.13.3" evidence="2"/>
<dbReference type="SUPFAM" id="SSF55874">
    <property type="entry name" value="ATPase domain of HSP90 chaperone/DNA topoisomerase II/histidine kinase"/>
    <property type="match status" value="1"/>
</dbReference>
<proteinExistence type="predicted"/>
<dbReference type="Gene3D" id="3.30.565.10">
    <property type="entry name" value="Histidine kinase-like ATPase, C-terminal domain"/>
    <property type="match status" value="1"/>
</dbReference>
<dbReference type="Proteomes" id="UP000295438">
    <property type="component" value="Unassembled WGS sequence"/>
</dbReference>
<evidence type="ECO:0000256" key="3">
    <source>
        <dbReference type="ARBA" id="ARBA00022553"/>
    </source>
</evidence>
<dbReference type="CDD" id="cd00082">
    <property type="entry name" value="HisKA"/>
    <property type="match status" value="1"/>
</dbReference>
<organism evidence="6 7">
    <name type="scientific">Algoriphagus formosus</name>
    <dbReference type="NCBI Taxonomy" id="2007308"/>
    <lineage>
        <taxon>Bacteria</taxon>
        <taxon>Pseudomonadati</taxon>
        <taxon>Bacteroidota</taxon>
        <taxon>Cytophagia</taxon>
        <taxon>Cytophagales</taxon>
        <taxon>Cyclobacteriaceae</taxon>
        <taxon>Algoriphagus</taxon>
    </lineage>
</organism>
<dbReference type="SMART" id="SM00387">
    <property type="entry name" value="HATPase_c"/>
    <property type="match status" value="1"/>
</dbReference>
<dbReference type="InterPro" id="IPR003661">
    <property type="entry name" value="HisK_dim/P_dom"/>
</dbReference>
<dbReference type="PRINTS" id="PR00344">
    <property type="entry name" value="BCTRLSENSOR"/>
</dbReference>
<keyword evidence="3" id="KW-0597">Phosphoprotein</keyword>
<name>A0A4R5VF21_9BACT</name>
<dbReference type="PROSITE" id="PS50109">
    <property type="entry name" value="HIS_KIN"/>
    <property type="match status" value="1"/>
</dbReference>
<keyword evidence="4" id="KW-0175">Coiled coil</keyword>
<dbReference type="AlphaFoldDB" id="A0A4R5VF21"/>
<evidence type="ECO:0000256" key="4">
    <source>
        <dbReference type="SAM" id="Coils"/>
    </source>
</evidence>
<evidence type="ECO:0000313" key="7">
    <source>
        <dbReference type="Proteomes" id="UP000295438"/>
    </source>
</evidence>
<dbReference type="Pfam" id="PF02518">
    <property type="entry name" value="HATPase_c"/>
    <property type="match status" value="1"/>
</dbReference>
<dbReference type="InterPro" id="IPR004358">
    <property type="entry name" value="Sig_transdc_His_kin-like_C"/>
</dbReference>